<dbReference type="RefSeq" id="XP_018712112.1">
    <property type="nucleotide sequence ID" value="XM_018855983.1"/>
</dbReference>
<sequence length="278" mass="31058">MSIVLECHTPLRHSVSSLSIEGSMFENIPNSPDSWRFDASPIQPPASKSLQTQLQDCALDSLPAQDVQNAHTVNLLTKQLPMLPNGLPRIASDEKDIDKQEQSPESPRPQNPQASVLAKASMSLLQLTRLSSPAGNRAMLASALLRLPPKPLAFARAPPTNLQAEGAKKKLKINVRSPDEDEILAIRIHKEKLRSVRELADVVTFKLNVRYCLQPDDLQCFLVFPDRSLPTVELGSDNVSNFLEDFIMEYILARLKIYIEARLKADRRPQDEKKIPEA</sequence>
<dbReference type="EMBL" id="LXTC01000003">
    <property type="protein sequence ID" value="OBA21602.1"/>
    <property type="molecule type" value="Genomic_DNA"/>
</dbReference>
<evidence type="ECO:0000313" key="3">
    <source>
        <dbReference type="Proteomes" id="UP000092555"/>
    </source>
</evidence>
<feature type="region of interest" description="Disordered" evidence="1">
    <location>
        <begin position="84"/>
        <end position="113"/>
    </location>
</feature>
<dbReference type="OrthoDB" id="4025857at2759"/>
<protein>
    <submittedName>
        <fullName evidence="2">Uncharacterized protein</fullName>
    </submittedName>
</protein>
<dbReference type="GeneID" id="30028959"/>
<comment type="caution">
    <text evidence="2">The sequence shown here is derived from an EMBL/GenBank/DDBJ whole genome shotgun (WGS) entry which is preliminary data.</text>
</comment>
<accession>A0A1A0HCI9</accession>
<proteinExistence type="predicted"/>
<reference evidence="2 3" key="1">
    <citation type="submission" date="2016-05" db="EMBL/GenBank/DDBJ databases">
        <title>Comparative genomics of biotechnologically important yeasts.</title>
        <authorList>
            <consortium name="DOE Joint Genome Institute"/>
            <person name="Riley R."/>
            <person name="Haridas S."/>
            <person name="Wolfe K.H."/>
            <person name="Lopes M.R."/>
            <person name="Hittinger C.T."/>
            <person name="Goker M."/>
            <person name="Salamov A."/>
            <person name="Wisecaver J."/>
            <person name="Long T.M."/>
            <person name="Aerts A.L."/>
            <person name="Barry K."/>
            <person name="Choi C."/>
            <person name="Clum A."/>
            <person name="Coughlan A.Y."/>
            <person name="Deshpande S."/>
            <person name="Douglass A.P."/>
            <person name="Hanson S.J."/>
            <person name="Klenk H.-P."/>
            <person name="LaButti K."/>
            <person name="Lapidus A."/>
            <person name="Lindquist E."/>
            <person name="Lipzen A."/>
            <person name="Meier-kolthoff J.P."/>
            <person name="Ohm R.A."/>
            <person name="Otillar R.P."/>
            <person name="Pangilinan J."/>
            <person name="Peng Y."/>
            <person name="Rokas A."/>
            <person name="Rosa C.A."/>
            <person name="Scheuner C."/>
            <person name="Sibirny A.A."/>
            <person name="Slot J.C."/>
            <person name="Stielow J.B."/>
            <person name="Sun H."/>
            <person name="Kurtzman C.P."/>
            <person name="Blackwell M."/>
            <person name="Grigoriev I.V."/>
            <person name="Jeffries T.W."/>
        </authorList>
    </citation>
    <scope>NUCLEOTIDE SEQUENCE [LARGE SCALE GENOMIC DNA]</scope>
    <source>
        <strain evidence="2 3">NRRL YB-4993</strain>
    </source>
</reference>
<organism evidence="2 3">
    <name type="scientific">Metschnikowia bicuspidata var. bicuspidata NRRL YB-4993</name>
    <dbReference type="NCBI Taxonomy" id="869754"/>
    <lineage>
        <taxon>Eukaryota</taxon>
        <taxon>Fungi</taxon>
        <taxon>Dikarya</taxon>
        <taxon>Ascomycota</taxon>
        <taxon>Saccharomycotina</taxon>
        <taxon>Pichiomycetes</taxon>
        <taxon>Metschnikowiaceae</taxon>
        <taxon>Metschnikowia</taxon>
    </lineage>
</organism>
<feature type="compositionally biased region" description="Basic and acidic residues" evidence="1">
    <location>
        <begin position="91"/>
        <end position="102"/>
    </location>
</feature>
<name>A0A1A0HCI9_9ASCO</name>
<keyword evidence="3" id="KW-1185">Reference proteome</keyword>
<evidence type="ECO:0000313" key="2">
    <source>
        <dbReference type="EMBL" id="OBA21602.1"/>
    </source>
</evidence>
<dbReference type="Proteomes" id="UP000092555">
    <property type="component" value="Unassembled WGS sequence"/>
</dbReference>
<dbReference type="AlphaFoldDB" id="A0A1A0HCI9"/>
<evidence type="ECO:0000256" key="1">
    <source>
        <dbReference type="SAM" id="MobiDB-lite"/>
    </source>
</evidence>
<gene>
    <name evidence="2" type="ORF">METBIDRAFT_32095</name>
</gene>